<dbReference type="OrthoDB" id="118951at2759"/>
<dbReference type="GO" id="GO:0016747">
    <property type="term" value="F:acyltransferase activity, transferring groups other than amino-acyl groups"/>
    <property type="evidence" value="ECO:0007669"/>
    <property type="project" value="InterPro"/>
</dbReference>
<dbReference type="Pfam" id="PF01757">
    <property type="entry name" value="Acyl_transf_3"/>
    <property type="match status" value="1"/>
</dbReference>
<dbReference type="PANTHER" id="PTHR11161">
    <property type="entry name" value="O-ACYLTRANSFERASE"/>
    <property type="match status" value="1"/>
</dbReference>
<gene>
    <name evidence="1" type="primary">WBGene00111485</name>
</gene>
<evidence type="ECO:0000313" key="2">
    <source>
        <dbReference type="Proteomes" id="UP000005239"/>
    </source>
</evidence>
<accession>A0A2A6BC77</accession>
<keyword evidence="2" id="KW-1185">Reference proteome</keyword>
<dbReference type="Proteomes" id="UP000005239">
    <property type="component" value="Unassembled WGS sequence"/>
</dbReference>
<name>A0A2A6BC77_PRIPA</name>
<accession>A0A8R1UFQ9</accession>
<protein>
    <submittedName>
        <fullName evidence="1">Acyltransferase</fullName>
    </submittedName>
</protein>
<sequence>MDHLLNSTRSPLVCCVNVTSSCHSSEMGSCGQTPFPEWIGWVPLVALCGWIFLVMWGSIFKEGRLGLLSIRKSWEELTSGLQSNLDVCDPLRIFGIFWVVINHSGSEGRVDILERLPSAAKFKASIRSNPLLGAFLGNSALGVECFLILSGLFSARSWMRHSQMDFWPHYVQYAFRRIARLYPSVIAFVAIAAGPLMKILLPRFEATMTSQCGAKGLLAHLSFVGNWLDMPVCLGYLWYISLDMQIHLIITPLIMHSLFKNRKVGIYLSIGAISLSTAMRGAMCVMYDTCNGSDADIPFISYPGVDLSMVKPIYAGIWELYARPQTKCGPFVIGLLFGVISLEWEEKKIWLTKRRARVLVAGGVALSVSMIYFILPEYWFPDMPSNIYNVTYTATFRSLFALGLVGIISGLALRKEVVFMHWTITVVSRLTFAAYLTHMPLVYILNSIKMYQDAETAGGLIWALRSS</sequence>
<reference evidence="2" key="1">
    <citation type="journal article" date="2008" name="Nat. Genet.">
        <title>The Pristionchus pacificus genome provides a unique perspective on nematode lifestyle and parasitism.</title>
        <authorList>
            <person name="Dieterich C."/>
            <person name="Clifton S.W."/>
            <person name="Schuster L.N."/>
            <person name="Chinwalla A."/>
            <person name="Delehaunty K."/>
            <person name="Dinkelacker I."/>
            <person name="Fulton L."/>
            <person name="Fulton R."/>
            <person name="Godfrey J."/>
            <person name="Minx P."/>
            <person name="Mitreva M."/>
            <person name="Roeseler W."/>
            <person name="Tian H."/>
            <person name="Witte H."/>
            <person name="Yang S.P."/>
            <person name="Wilson R.K."/>
            <person name="Sommer R.J."/>
        </authorList>
    </citation>
    <scope>NUCLEOTIDE SEQUENCE [LARGE SCALE GENOMIC DNA]</scope>
    <source>
        <strain evidence="2">PS312</strain>
    </source>
</reference>
<dbReference type="InterPro" id="IPR052728">
    <property type="entry name" value="O2_lipid_transport_reg"/>
</dbReference>
<dbReference type="PANTHER" id="PTHR11161:SF12">
    <property type="entry name" value="ACYLTRANSFERASE 3 DOMAIN-CONTAINING PROTEIN-RELATED"/>
    <property type="match status" value="1"/>
</dbReference>
<dbReference type="EnsemblMetazoa" id="PPA21931.1">
    <property type="protein sequence ID" value="PPA21931.1"/>
    <property type="gene ID" value="WBGene00111485"/>
</dbReference>
<dbReference type="InterPro" id="IPR002656">
    <property type="entry name" value="Acyl_transf_3_dom"/>
</dbReference>
<organism evidence="1 2">
    <name type="scientific">Pristionchus pacificus</name>
    <name type="common">Parasitic nematode worm</name>
    <dbReference type="NCBI Taxonomy" id="54126"/>
    <lineage>
        <taxon>Eukaryota</taxon>
        <taxon>Metazoa</taxon>
        <taxon>Ecdysozoa</taxon>
        <taxon>Nematoda</taxon>
        <taxon>Chromadorea</taxon>
        <taxon>Rhabditida</taxon>
        <taxon>Rhabditina</taxon>
        <taxon>Diplogasteromorpha</taxon>
        <taxon>Diplogasteroidea</taxon>
        <taxon>Neodiplogasteridae</taxon>
        <taxon>Pristionchus</taxon>
    </lineage>
</organism>
<dbReference type="AlphaFoldDB" id="A0A2A6BC77"/>
<reference evidence="1" key="2">
    <citation type="submission" date="2022-06" db="UniProtKB">
        <authorList>
            <consortium name="EnsemblMetazoa"/>
        </authorList>
    </citation>
    <scope>IDENTIFICATION</scope>
    <source>
        <strain evidence="1">PS312</strain>
    </source>
</reference>
<evidence type="ECO:0000313" key="1">
    <source>
        <dbReference type="EnsemblMetazoa" id="PPA21931.1"/>
    </source>
</evidence>
<proteinExistence type="predicted"/>